<dbReference type="SUPFAM" id="SSF51182">
    <property type="entry name" value="RmlC-like cupins"/>
    <property type="match status" value="1"/>
</dbReference>
<proteinExistence type="predicted"/>
<evidence type="ECO:0000313" key="1">
    <source>
        <dbReference type="EMBL" id="RNI27737.1"/>
    </source>
</evidence>
<dbReference type="EMBL" id="RJJE01000017">
    <property type="protein sequence ID" value="RNI27737.1"/>
    <property type="molecule type" value="Genomic_DNA"/>
</dbReference>
<sequence length="118" mass="13231">MIKAYQLYADPEGNSRVQEGIIAEKVFTKVVSLHFKETPPGGIYDWHPAPDTQYVLSLTGTLEFTTSTGEIFVLEPGEVLIATDTTGQGHKWRMLGDAPWKRAYVVFERGTEINFQPV</sequence>
<accession>A0A3M9MRA5</accession>
<keyword evidence="2" id="KW-1185">Reference proteome</keyword>
<gene>
    <name evidence="1" type="ORF">EFA69_16630</name>
</gene>
<dbReference type="InterPro" id="IPR011051">
    <property type="entry name" value="RmlC_Cupin_sf"/>
</dbReference>
<dbReference type="InterPro" id="IPR014710">
    <property type="entry name" value="RmlC-like_jellyroll"/>
</dbReference>
<dbReference type="RefSeq" id="WP_123134202.1">
    <property type="nucleotide sequence ID" value="NZ_JBHMAD010000002.1"/>
</dbReference>
<evidence type="ECO:0008006" key="3">
    <source>
        <dbReference type="Google" id="ProtNLM"/>
    </source>
</evidence>
<name>A0A3M9MRA5_9BACT</name>
<protein>
    <recommendedName>
        <fullName evidence="3">Cupin domain-containing protein</fullName>
    </recommendedName>
</protein>
<evidence type="ECO:0000313" key="2">
    <source>
        <dbReference type="Proteomes" id="UP000271010"/>
    </source>
</evidence>
<dbReference type="Proteomes" id="UP000271010">
    <property type="component" value="Unassembled WGS sequence"/>
</dbReference>
<reference evidence="1 2" key="1">
    <citation type="submission" date="2018-11" db="EMBL/GenBank/DDBJ databases">
        <title>Rufibacter latericius sp. nov., isolated from water in Baiyang Lake.</title>
        <authorList>
            <person name="Yang Y."/>
        </authorList>
    </citation>
    <scope>NUCLEOTIDE SEQUENCE [LARGE SCALE GENOMIC DNA]</scope>
    <source>
        <strain evidence="1 2">MCC P1</strain>
    </source>
</reference>
<dbReference type="OrthoDB" id="4205621at2"/>
<organism evidence="1 2">
    <name type="scientific">Rufibacter immobilis</name>
    <dbReference type="NCBI Taxonomy" id="1348778"/>
    <lineage>
        <taxon>Bacteria</taxon>
        <taxon>Pseudomonadati</taxon>
        <taxon>Bacteroidota</taxon>
        <taxon>Cytophagia</taxon>
        <taxon>Cytophagales</taxon>
        <taxon>Hymenobacteraceae</taxon>
        <taxon>Rufibacter</taxon>
    </lineage>
</organism>
<dbReference type="Gene3D" id="2.60.120.10">
    <property type="entry name" value="Jelly Rolls"/>
    <property type="match status" value="1"/>
</dbReference>
<dbReference type="AlphaFoldDB" id="A0A3M9MRA5"/>
<comment type="caution">
    <text evidence="1">The sequence shown here is derived from an EMBL/GenBank/DDBJ whole genome shotgun (WGS) entry which is preliminary data.</text>
</comment>